<accession>A0A8B6F9Z2</accession>
<evidence type="ECO:0000256" key="4">
    <source>
        <dbReference type="PROSITE-ProRule" id="PRU00108"/>
    </source>
</evidence>
<dbReference type="GO" id="GO:0005634">
    <property type="term" value="C:nucleus"/>
    <property type="evidence" value="ECO:0007669"/>
    <property type="project" value="UniProtKB-SubCell"/>
</dbReference>
<evidence type="ECO:0000256" key="5">
    <source>
        <dbReference type="SAM" id="MobiDB-lite"/>
    </source>
</evidence>
<feature type="DNA-binding region" description="Homeobox" evidence="4">
    <location>
        <begin position="241"/>
        <end position="303"/>
    </location>
</feature>
<evidence type="ECO:0000256" key="2">
    <source>
        <dbReference type="ARBA" id="ARBA00023155"/>
    </source>
</evidence>
<evidence type="ECO:0000313" key="7">
    <source>
        <dbReference type="EMBL" id="VDI45708.1"/>
    </source>
</evidence>
<dbReference type="InterPro" id="IPR003124">
    <property type="entry name" value="WH2_dom"/>
</dbReference>
<dbReference type="SMART" id="SM00389">
    <property type="entry name" value="HOX"/>
    <property type="match status" value="1"/>
</dbReference>
<name>A0A8B6F9Z2_MYTGA</name>
<dbReference type="EMBL" id="UYJE01006404">
    <property type="protein sequence ID" value="VDI45708.1"/>
    <property type="molecule type" value="Genomic_DNA"/>
</dbReference>
<keyword evidence="8" id="KW-1185">Reference proteome</keyword>
<dbReference type="AlphaFoldDB" id="A0A8B6F9Z2"/>
<keyword evidence="2 4" id="KW-0371">Homeobox</keyword>
<evidence type="ECO:0000256" key="1">
    <source>
        <dbReference type="ARBA" id="ARBA00023125"/>
    </source>
</evidence>
<dbReference type="GO" id="GO:0003677">
    <property type="term" value="F:DNA binding"/>
    <property type="evidence" value="ECO:0007669"/>
    <property type="project" value="UniProtKB-UniRule"/>
</dbReference>
<proteinExistence type="predicted"/>
<dbReference type="InterPro" id="IPR009057">
    <property type="entry name" value="Homeodomain-like_sf"/>
</dbReference>
<dbReference type="OrthoDB" id="4187154at2759"/>
<feature type="compositionally biased region" description="Polar residues" evidence="5">
    <location>
        <begin position="384"/>
        <end position="397"/>
    </location>
</feature>
<dbReference type="Pfam" id="PF02205">
    <property type="entry name" value="WH2"/>
    <property type="match status" value="1"/>
</dbReference>
<dbReference type="InterPro" id="IPR008422">
    <property type="entry name" value="KN_HD"/>
</dbReference>
<dbReference type="SUPFAM" id="SSF46689">
    <property type="entry name" value="Homeodomain-like"/>
    <property type="match status" value="1"/>
</dbReference>
<evidence type="ECO:0000256" key="3">
    <source>
        <dbReference type="ARBA" id="ARBA00023242"/>
    </source>
</evidence>
<feature type="compositionally biased region" description="Low complexity" evidence="5">
    <location>
        <begin position="45"/>
        <end position="59"/>
    </location>
</feature>
<keyword evidence="3 4" id="KW-0539">Nucleus</keyword>
<dbReference type="InterPro" id="IPR001356">
    <property type="entry name" value="HD"/>
</dbReference>
<feature type="region of interest" description="Disordered" evidence="5">
    <location>
        <begin position="470"/>
        <end position="489"/>
    </location>
</feature>
<evidence type="ECO:0000259" key="6">
    <source>
        <dbReference type="PROSITE" id="PS50071"/>
    </source>
</evidence>
<dbReference type="Proteomes" id="UP000596742">
    <property type="component" value="Unassembled WGS sequence"/>
</dbReference>
<gene>
    <name evidence="7" type="ORF">MGAL_10B028133</name>
</gene>
<dbReference type="Pfam" id="PF05920">
    <property type="entry name" value="Homeobox_KN"/>
    <property type="match status" value="1"/>
</dbReference>
<keyword evidence="1 4" id="KW-0238">DNA-binding</keyword>
<feature type="region of interest" description="Disordered" evidence="5">
    <location>
        <begin position="353"/>
        <end position="465"/>
    </location>
</feature>
<comment type="subcellular location">
    <subcellularLocation>
        <location evidence="4">Nucleus</location>
    </subcellularLocation>
</comment>
<sequence length="489" mass="53732">MADFLDFLLASPTKSPLPIEITSTTTLEDIIAATIQPDTPISDVTTQPEPTTTAEATTTSEDDDEALAAAILEEATALEPETETRLADSLFDLLGSPPPEQLLTNNSAVLELQSLLKTELKQQTIPQTLMSLLHKPKTSVFTREQQLQRQFTKLEVSNPTQVSQLSSFFKYQSAVIETERYQSLHQNATKPHLQHSINDHFDEQLHKAIDRVEVSVSNLQQTVSNQIPTTTTKMSTTRPSTVRSRPQLSRRSVQLMEEWYHCNVDHPYPDSTTIQSFALQGNIREEQVKKWFANKRNRSQNTHSRTAITSHITLPLMDKPILKIPSKLKEFIRTAKDDVEKRLHDEQKVIHKIKRMSKAKEFHMSEEEKKRRRKSKKKAMENGQPESSSTAVTSSENPTSPVSPTTPAAPAPPAAPPAPPAPPPPGAPPPPPPPPGAPAPPPPPPPTSGPAAPPPPASNERGALLGSIQNFSKGGLKKAVTVDKSAPKV</sequence>
<dbReference type="GO" id="GO:0003779">
    <property type="term" value="F:actin binding"/>
    <property type="evidence" value="ECO:0007669"/>
    <property type="project" value="InterPro"/>
</dbReference>
<feature type="domain" description="Homeobox" evidence="6">
    <location>
        <begin position="239"/>
        <end position="302"/>
    </location>
</feature>
<dbReference type="PANTHER" id="PTHR45725">
    <property type="entry name" value="FORMIN HOMOLOGY 2 FAMILY MEMBER"/>
    <property type="match status" value="1"/>
</dbReference>
<dbReference type="InterPro" id="IPR051425">
    <property type="entry name" value="Formin_Homology"/>
</dbReference>
<dbReference type="GO" id="GO:0006355">
    <property type="term" value="P:regulation of DNA-templated transcription"/>
    <property type="evidence" value="ECO:0007669"/>
    <property type="project" value="InterPro"/>
</dbReference>
<dbReference type="CDD" id="cd00086">
    <property type="entry name" value="homeodomain"/>
    <property type="match status" value="1"/>
</dbReference>
<reference evidence="7" key="1">
    <citation type="submission" date="2018-11" db="EMBL/GenBank/DDBJ databases">
        <authorList>
            <person name="Alioto T."/>
            <person name="Alioto T."/>
        </authorList>
    </citation>
    <scope>NUCLEOTIDE SEQUENCE</scope>
</reference>
<dbReference type="PANTHER" id="PTHR45725:SF1">
    <property type="entry name" value="DISHEVELLED ASSOCIATED ACTIVATOR OF MORPHOGENESIS, ISOFORM D"/>
    <property type="match status" value="1"/>
</dbReference>
<protein>
    <recommendedName>
        <fullName evidence="6">Homeobox domain-containing protein</fullName>
    </recommendedName>
</protein>
<organism evidence="7 8">
    <name type="scientific">Mytilus galloprovincialis</name>
    <name type="common">Mediterranean mussel</name>
    <dbReference type="NCBI Taxonomy" id="29158"/>
    <lineage>
        <taxon>Eukaryota</taxon>
        <taxon>Metazoa</taxon>
        <taxon>Spiralia</taxon>
        <taxon>Lophotrochozoa</taxon>
        <taxon>Mollusca</taxon>
        <taxon>Bivalvia</taxon>
        <taxon>Autobranchia</taxon>
        <taxon>Pteriomorphia</taxon>
        <taxon>Mytilida</taxon>
        <taxon>Mytiloidea</taxon>
        <taxon>Mytilidae</taxon>
        <taxon>Mytilinae</taxon>
        <taxon>Mytilus</taxon>
    </lineage>
</organism>
<dbReference type="PROSITE" id="PS50071">
    <property type="entry name" value="HOMEOBOX_2"/>
    <property type="match status" value="1"/>
</dbReference>
<dbReference type="CDD" id="cd22062">
    <property type="entry name" value="WH2_DdVASP-like"/>
    <property type="match status" value="1"/>
</dbReference>
<evidence type="ECO:0000313" key="8">
    <source>
        <dbReference type="Proteomes" id="UP000596742"/>
    </source>
</evidence>
<feature type="compositionally biased region" description="Pro residues" evidence="5">
    <location>
        <begin position="407"/>
        <end position="457"/>
    </location>
</feature>
<comment type="caution">
    <text evidence="7">The sequence shown here is derived from an EMBL/GenBank/DDBJ whole genome shotgun (WGS) entry which is preliminary data.</text>
</comment>
<dbReference type="Gene3D" id="1.10.10.60">
    <property type="entry name" value="Homeodomain-like"/>
    <property type="match status" value="1"/>
</dbReference>
<feature type="region of interest" description="Disordered" evidence="5">
    <location>
        <begin position="38"/>
        <end position="61"/>
    </location>
</feature>
<feature type="compositionally biased region" description="Basic and acidic residues" evidence="5">
    <location>
        <begin position="358"/>
        <end position="369"/>
    </location>
</feature>